<reference evidence="9 10" key="1">
    <citation type="journal article" date="2018" name="Sci. Rep.">
        <title>Raphidocelis subcapitata (=Pseudokirchneriella subcapitata) provides an insight into genome evolution and environmental adaptations in the Sphaeropleales.</title>
        <authorList>
            <person name="Suzuki S."/>
            <person name="Yamaguchi H."/>
            <person name="Nakajima N."/>
            <person name="Kawachi M."/>
        </authorList>
    </citation>
    <scope>NUCLEOTIDE SEQUENCE [LARGE SCALE GENOMIC DNA]</scope>
    <source>
        <strain evidence="9 10">NIES-35</strain>
    </source>
</reference>
<feature type="transmembrane region" description="Helical" evidence="7">
    <location>
        <begin position="320"/>
        <end position="342"/>
    </location>
</feature>
<dbReference type="InterPro" id="IPR051337">
    <property type="entry name" value="OPA_Antiporter"/>
</dbReference>
<comment type="caution">
    <text evidence="9">The sequence shown here is derived from an EMBL/GenBank/DDBJ whole genome shotgun (WGS) entry which is preliminary data.</text>
</comment>
<organism evidence="9 10">
    <name type="scientific">Raphidocelis subcapitata</name>
    <dbReference type="NCBI Taxonomy" id="307507"/>
    <lineage>
        <taxon>Eukaryota</taxon>
        <taxon>Viridiplantae</taxon>
        <taxon>Chlorophyta</taxon>
        <taxon>core chlorophytes</taxon>
        <taxon>Chlorophyceae</taxon>
        <taxon>CS clade</taxon>
        <taxon>Sphaeropleales</taxon>
        <taxon>Selenastraceae</taxon>
        <taxon>Raphidocelis</taxon>
    </lineage>
</organism>
<dbReference type="PANTHER" id="PTHR43826:SF3">
    <property type="entry name" value="GLUCOSE-6-PHOSPHATE EXCHANGER SLC37A4"/>
    <property type="match status" value="1"/>
</dbReference>
<dbReference type="STRING" id="307507.A0A2V0P3E1"/>
<gene>
    <name evidence="9" type="ORF">Rsub_07198</name>
</gene>
<evidence type="ECO:0000256" key="2">
    <source>
        <dbReference type="ARBA" id="ARBA00009598"/>
    </source>
</evidence>
<comment type="similarity">
    <text evidence="2">Belongs to the major facilitator superfamily. Organophosphate:Pi antiporter (OPA) (TC 2.A.1.4) family.</text>
</comment>
<protein>
    <recommendedName>
        <fullName evidence="8">Major facilitator superfamily (MFS) profile domain-containing protein</fullName>
    </recommendedName>
</protein>
<dbReference type="Gene3D" id="1.20.1250.20">
    <property type="entry name" value="MFS general substrate transporter like domains"/>
    <property type="match status" value="2"/>
</dbReference>
<dbReference type="InParanoid" id="A0A2V0P3E1"/>
<dbReference type="GO" id="GO:0016020">
    <property type="term" value="C:membrane"/>
    <property type="evidence" value="ECO:0007669"/>
    <property type="project" value="InterPro"/>
</dbReference>
<dbReference type="GO" id="GO:0061513">
    <property type="term" value="F:glucose 6-phosphate:phosphate antiporter activity"/>
    <property type="evidence" value="ECO:0007669"/>
    <property type="project" value="TreeGrafter"/>
</dbReference>
<feature type="transmembrane region" description="Helical" evidence="7">
    <location>
        <begin position="489"/>
        <end position="509"/>
    </location>
</feature>
<dbReference type="Pfam" id="PF07690">
    <property type="entry name" value="MFS_1"/>
    <property type="match status" value="1"/>
</dbReference>
<dbReference type="InterPro" id="IPR020846">
    <property type="entry name" value="MFS_dom"/>
</dbReference>
<evidence type="ECO:0000256" key="6">
    <source>
        <dbReference type="SAM" id="MobiDB-lite"/>
    </source>
</evidence>
<dbReference type="Proteomes" id="UP000247498">
    <property type="component" value="Unassembled WGS sequence"/>
</dbReference>
<proteinExistence type="inferred from homology"/>
<feature type="compositionally biased region" description="Basic and acidic residues" evidence="6">
    <location>
        <begin position="70"/>
        <end position="79"/>
    </location>
</feature>
<feature type="region of interest" description="Disordered" evidence="6">
    <location>
        <begin position="1"/>
        <end position="79"/>
    </location>
</feature>
<feature type="transmembrane region" description="Helical" evidence="7">
    <location>
        <begin position="253"/>
        <end position="273"/>
    </location>
</feature>
<sequence length="526" mass="54641">MFKAAGATLAPRRAPAAPLPVAARPMPRLLRPAAAARSAALPAARPARPLRQQRPLQEPPRAASGASAAGDKEPEPDAMKSIDLVHPDGFVSRRLLVFAGILIAYTCLYLNRGTLTYSAPTMVADPLLGLTKTDIGAMTSAFPAAYGISKFAGGMLGAAFSPTKMLAYGLMATSVVNILFGFGASVWYWSGLWAINGALQGIGAPACAMLLTRWFAAKERGTYWGLWNISTNLGGFLSPIIVGSLAAHYGWQWGMWAPGAFGLVMGAAVLFALKDSPEALGFPPVEPVKASDAAPAKGGASKTQALRDSMQEVLTSWRTWLLALTYFMVYLVRQGCTSWLIFYLLEVKGATNAAAAALTVSGLELGGLLGGTLSGVLSDASIKAAKASGAGQVGRRVQIVIVYLFLTLGVLAALRAVPAAAPQMQWFVIAALGFGIYGPQMLIGLCGAEIVSKKSVGASQGILGLISYMGAAFAGVPLAFMQARFGWDGYFALLSLGCVAAIGLLLPLVNARSQAQISAAGGPAKS</sequence>
<evidence type="ECO:0000259" key="8">
    <source>
        <dbReference type="PROSITE" id="PS50850"/>
    </source>
</evidence>
<dbReference type="AlphaFoldDB" id="A0A2V0P3E1"/>
<feature type="transmembrane region" description="Helical" evidence="7">
    <location>
        <begin position="354"/>
        <end position="377"/>
    </location>
</feature>
<dbReference type="OrthoDB" id="3639251at2759"/>
<dbReference type="PIRSF" id="PIRSF002808">
    <property type="entry name" value="Hexose_phosphate_transp"/>
    <property type="match status" value="1"/>
</dbReference>
<feature type="compositionally biased region" description="Low complexity" evidence="6">
    <location>
        <begin position="1"/>
        <end position="69"/>
    </location>
</feature>
<feature type="transmembrane region" description="Helical" evidence="7">
    <location>
        <begin position="224"/>
        <end position="247"/>
    </location>
</feature>
<feature type="domain" description="Major facilitator superfamily (MFS) profile" evidence="8">
    <location>
        <begin position="97"/>
        <end position="515"/>
    </location>
</feature>
<dbReference type="PANTHER" id="PTHR43826">
    <property type="entry name" value="GLUCOSE-6-PHOSPHATE EXCHANGER SLC37A4"/>
    <property type="match status" value="1"/>
</dbReference>
<evidence type="ECO:0000256" key="3">
    <source>
        <dbReference type="ARBA" id="ARBA00022692"/>
    </source>
</evidence>
<feature type="transmembrane region" description="Helical" evidence="7">
    <location>
        <begin position="462"/>
        <end position="483"/>
    </location>
</feature>
<feature type="transmembrane region" description="Helical" evidence="7">
    <location>
        <begin position="193"/>
        <end position="212"/>
    </location>
</feature>
<keyword evidence="5 7" id="KW-0472">Membrane</keyword>
<evidence type="ECO:0000256" key="4">
    <source>
        <dbReference type="ARBA" id="ARBA00022989"/>
    </source>
</evidence>
<dbReference type="GO" id="GO:0012505">
    <property type="term" value="C:endomembrane system"/>
    <property type="evidence" value="ECO:0007669"/>
    <property type="project" value="UniProtKB-SubCell"/>
</dbReference>
<evidence type="ECO:0000313" key="9">
    <source>
        <dbReference type="EMBL" id="GBF94384.1"/>
    </source>
</evidence>
<keyword evidence="3 7" id="KW-0812">Transmembrane</keyword>
<feature type="transmembrane region" description="Helical" evidence="7">
    <location>
        <begin position="397"/>
        <end position="414"/>
    </location>
</feature>
<keyword evidence="4 7" id="KW-1133">Transmembrane helix</keyword>
<feature type="transmembrane region" description="Helical" evidence="7">
    <location>
        <begin position="165"/>
        <end position="187"/>
    </location>
</feature>
<dbReference type="InterPro" id="IPR011701">
    <property type="entry name" value="MFS"/>
</dbReference>
<dbReference type="InterPro" id="IPR036259">
    <property type="entry name" value="MFS_trans_sf"/>
</dbReference>
<dbReference type="SUPFAM" id="SSF103473">
    <property type="entry name" value="MFS general substrate transporter"/>
    <property type="match status" value="1"/>
</dbReference>
<evidence type="ECO:0000256" key="7">
    <source>
        <dbReference type="SAM" id="Phobius"/>
    </source>
</evidence>
<feature type="transmembrane region" description="Helical" evidence="7">
    <location>
        <begin position="426"/>
        <end position="450"/>
    </location>
</feature>
<evidence type="ECO:0000256" key="5">
    <source>
        <dbReference type="ARBA" id="ARBA00023136"/>
    </source>
</evidence>
<dbReference type="InterPro" id="IPR000849">
    <property type="entry name" value="Sugar_P_transporter"/>
</dbReference>
<name>A0A2V0P3E1_9CHLO</name>
<dbReference type="PROSITE" id="PS50850">
    <property type="entry name" value="MFS"/>
    <property type="match status" value="1"/>
</dbReference>
<accession>A0A2V0P3E1</accession>
<dbReference type="GO" id="GO:0035435">
    <property type="term" value="P:phosphate ion transmembrane transport"/>
    <property type="evidence" value="ECO:0007669"/>
    <property type="project" value="TreeGrafter"/>
</dbReference>
<evidence type="ECO:0000256" key="1">
    <source>
        <dbReference type="ARBA" id="ARBA00004127"/>
    </source>
</evidence>
<keyword evidence="10" id="KW-1185">Reference proteome</keyword>
<evidence type="ECO:0000313" key="10">
    <source>
        <dbReference type="Proteomes" id="UP000247498"/>
    </source>
</evidence>
<dbReference type="EMBL" id="BDRX01000051">
    <property type="protein sequence ID" value="GBF94384.1"/>
    <property type="molecule type" value="Genomic_DNA"/>
</dbReference>
<dbReference type="GO" id="GO:0055062">
    <property type="term" value="P:phosphate ion homeostasis"/>
    <property type="evidence" value="ECO:0007669"/>
    <property type="project" value="UniProtKB-ARBA"/>
</dbReference>
<comment type="subcellular location">
    <subcellularLocation>
        <location evidence="1">Endomembrane system</location>
        <topology evidence="1">Multi-pass membrane protein</topology>
    </subcellularLocation>
</comment>
<feature type="transmembrane region" description="Helical" evidence="7">
    <location>
        <begin position="91"/>
        <end position="110"/>
    </location>
</feature>